<evidence type="ECO:0000313" key="2">
    <source>
        <dbReference type="Proteomes" id="UP000010959"/>
    </source>
</evidence>
<reference evidence="1 2" key="1">
    <citation type="journal article" date="2013" name="Mar. Genomics">
        <title>Expression of sulfatases in Rhodopirellula baltica and the diversity of sulfatases in the genus Rhodopirellula.</title>
        <authorList>
            <person name="Wegner C.E."/>
            <person name="Richter-Heitmann T."/>
            <person name="Klindworth A."/>
            <person name="Klockow C."/>
            <person name="Richter M."/>
            <person name="Achstetter T."/>
            <person name="Glockner F.O."/>
            <person name="Harder J."/>
        </authorList>
    </citation>
    <scope>NUCLEOTIDE SEQUENCE [LARGE SCALE GENOMIC DNA]</scope>
    <source>
        <strain evidence="1 2">SWK14</strain>
    </source>
</reference>
<accession>L7CHU9</accession>
<evidence type="ECO:0000313" key="1">
    <source>
        <dbReference type="EMBL" id="ELP32646.1"/>
    </source>
</evidence>
<comment type="caution">
    <text evidence="1">The sequence shown here is derived from an EMBL/GenBank/DDBJ whole genome shotgun (WGS) entry which is preliminary data.</text>
</comment>
<gene>
    <name evidence="1" type="ORF">RBSWK_03401</name>
</gene>
<dbReference type="EMBL" id="AMWG01000095">
    <property type="protein sequence ID" value="ELP32646.1"/>
    <property type="molecule type" value="Genomic_DNA"/>
</dbReference>
<organism evidence="1 2">
    <name type="scientific">Rhodopirellula baltica SWK14</name>
    <dbReference type="NCBI Taxonomy" id="993516"/>
    <lineage>
        <taxon>Bacteria</taxon>
        <taxon>Pseudomonadati</taxon>
        <taxon>Planctomycetota</taxon>
        <taxon>Planctomycetia</taxon>
        <taxon>Pirellulales</taxon>
        <taxon>Pirellulaceae</taxon>
        <taxon>Rhodopirellula</taxon>
    </lineage>
</organism>
<dbReference type="PATRIC" id="fig|993516.3.peg.3629"/>
<protein>
    <submittedName>
        <fullName evidence="1">Uncharacterized protein</fullName>
    </submittedName>
</protein>
<proteinExistence type="predicted"/>
<dbReference type="Proteomes" id="UP000010959">
    <property type="component" value="Unassembled WGS sequence"/>
</dbReference>
<sequence length="41" mass="4553">MRLKAGSSVWGLRTIKTIGFTGLRYCEIDAVKFHPLSSIEA</sequence>
<name>L7CHU9_RHOBT</name>
<dbReference type="AlphaFoldDB" id="L7CHU9"/>